<feature type="transmembrane region" description="Helical" evidence="6">
    <location>
        <begin position="91"/>
        <end position="117"/>
    </location>
</feature>
<keyword evidence="3 6" id="KW-1133">Transmembrane helix</keyword>
<evidence type="ECO:0000256" key="4">
    <source>
        <dbReference type="ARBA" id="ARBA00023136"/>
    </source>
</evidence>
<feature type="transmembrane region" description="Helical" evidence="6">
    <location>
        <begin position="60"/>
        <end position="79"/>
    </location>
</feature>
<comment type="subcellular location">
    <subcellularLocation>
        <location evidence="1">Membrane</location>
        <topology evidence="1">Multi-pass membrane protein</topology>
    </subcellularLocation>
</comment>
<accession>A0ABR4H805</accession>
<reference evidence="8 9" key="1">
    <citation type="submission" date="2024-07" db="EMBL/GenBank/DDBJ databases">
        <title>Section-level genome sequencing and comparative genomics of Aspergillus sections Usti and Cavernicolus.</title>
        <authorList>
            <consortium name="Lawrence Berkeley National Laboratory"/>
            <person name="Nybo J.L."/>
            <person name="Vesth T.C."/>
            <person name="Theobald S."/>
            <person name="Frisvad J.C."/>
            <person name="Larsen T.O."/>
            <person name="Kjaerboelling I."/>
            <person name="Rothschild-Mancinelli K."/>
            <person name="Lyhne E.K."/>
            <person name="Kogle M.E."/>
            <person name="Barry K."/>
            <person name="Clum A."/>
            <person name="Na H."/>
            <person name="Ledsgaard L."/>
            <person name="Lin J."/>
            <person name="Lipzen A."/>
            <person name="Kuo A."/>
            <person name="Riley R."/>
            <person name="Mondo S."/>
            <person name="Labutti K."/>
            <person name="Haridas S."/>
            <person name="Pangalinan J."/>
            <person name="Salamov A.A."/>
            <person name="Simmons B.A."/>
            <person name="Magnuson J.K."/>
            <person name="Chen J."/>
            <person name="Drula E."/>
            <person name="Henrissat B."/>
            <person name="Wiebenga A."/>
            <person name="Lubbers R.J."/>
            <person name="Gomes A.C."/>
            <person name="Makela M.R."/>
            <person name="Stajich J."/>
            <person name="Grigoriev I.V."/>
            <person name="Mortensen U.H."/>
            <person name="De Vries R.P."/>
            <person name="Baker S.E."/>
            <person name="Andersen M.R."/>
        </authorList>
    </citation>
    <scope>NUCLEOTIDE SEQUENCE [LARGE SCALE GENOMIC DNA]</scope>
    <source>
        <strain evidence="8 9">CBS 588.65</strain>
    </source>
</reference>
<dbReference type="InterPro" id="IPR052337">
    <property type="entry name" value="SAT4-like"/>
</dbReference>
<evidence type="ECO:0000259" key="7">
    <source>
        <dbReference type="Pfam" id="PF20684"/>
    </source>
</evidence>
<keyword evidence="4 6" id="KW-0472">Membrane</keyword>
<evidence type="ECO:0000313" key="9">
    <source>
        <dbReference type="Proteomes" id="UP001610334"/>
    </source>
</evidence>
<proteinExistence type="inferred from homology"/>
<comment type="similarity">
    <text evidence="5">Belongs to the SAT4 family.</text>
</comment>
<evidence type="ECO:0000256" key="5">
    <source>
        <dbReference type="ARBA" id="ARBA00038359"/>
    </source>
</evidence>
<name>A0ABR4H805_9EURO</name>
<dbReference type="Proteomes" id="UP001610334">
    <property type="component" value="Unassembled WGS sequence"/>
</dbReference>
<feature type="transmembrane region" description="Helical" evidence="6">
    <location>
        <begin position="137"/>
        <end position="161"/>
    </location>
</feature>
<keyword evidence="2 6" id="KW-0812">Transmembrane</keyword>
<dbReference type="PANTHER" id="PTHR33048">
    <property type="entry name" value="PTH11-LIKE INTEGRAL MEMBRANE PROTEIN (AFU_ORTHOLOGUE AFUA_5G11245)"/>
    <property type="match status" value="1"/>
</dbReference>
<protein>
    <recommendedName>
        <fullName evidence="7">Rhodopsin domain-containing protein</fullName>
    </recommendedName>
</protein>
<gene>
    <name evidence="8" type="ORF">BJX63DRAFT_444002</name>
</gene>
<feature type="domain" description="Rhodopsin" evidence="7">
    <location>
        <begin position="3"/>
        <end position="236"/>
    </location>
</feature>
<comment type="caution">
    <text evidence="8">The sequence shown here is derived from an EMBL/GenBank/DDBJ whole genome shotgun (WGS) entry which is preliminary data.</text>
</comment>
<dbReference type="InterPro" id="IPR049326">
    <property type="entry name" value="Rhodopsin_dom_fungi"/>
</dbReference>
<feature type="transmembrane region" description="Helical" evidence="6">
    <location>
        <begin position="173"/>
        <end position="195"/>
    </location>
</feature>
<dbReference type="PANTHER" id="PTHR33048:SF96">
    <property type="entry name" value="INTEGRAL MEMBRANE PROTEIN"/>
    <property type="match status" value="1"/>
</dbReference>
<evidence type="ECO:0000313" key="8">
    <source>
        <dbReference type="EMBL" id="KAL2811583.1"/>
    </source>
</evidence>
<sequence>MTLRVFTRWGLMKVLGLDDYLSIIAFIIYIARAVTLYVGLQGSGMLGNGRRIIITNWLMILLYTAGTWIIKLSFCAMLYKIVQSRALAKTIVLVAIAITIITIFEFFWTLFMCQPISKLWIGPEMEGTCHAGTTWGISLLVHGIALLVVDIALGIVVPLIVLHKVQMRMVLRVSVAVTIAVGSLASIATIARIYWTRSLFNNPGGAAENLSIWTDIEFGVNIICTAAITLKPLLRKAGVLTSLSETRCAPTYPVRGAGPGGGGMRIHVEEEVAIWTEAQAEGVVLEERRFSKG</sequence>
<feature type="transmembrane region" description="Helical" evidence="6">
    <location>
        <begin position="20"/>
        <end position="40"/>
    </location>
</feature>
<evidence type="ECO:0000256" key="1">
    <source>
        <dbReference type="ARBA" id="ARBA00004141"/>
    </source>
</evidence>
<dbReference type="Pfam" id="PF20684">
    <property type="entry name" value="Fung_rhodopsin"/>
    <property type="match status" value="1"/>
</dbReference>
<evidence type="ECO:0000256" key="3">
    <source>
        <dbReference type="ARBA" id="ARBA00022989"/>
    </source>
</evidence>
<evidence type="ECO:0000256" key="2">
    <source>
        <dbReference type="ARBA" id="ARBA00022692"/>
    </source>
</evidence>
<evidence type="ECO:0000256" key="6">
    <source>
        <dbReference type="SAM" id="Phobius"/>
    </source>
</evidence>
<dbReference type="EMBL" id="JBFXLT010000056">
    <property type="protein sequence ID" value="KAL2811583.1"/>
    <property type="molecule type" value="Genomic_DNA"/>
</dbReference>
<organism evidence="8 9">
    <name type="scientific">Aspergillus granulosus</name>
    <dbReference type="NCBI Taxonomy" id="176169"/>
    <lineage>
        <taxon>Eukaryota</taxon>
        <taxon>Fungi</taxon>
        <taxon>Dikarya</taxon>
        <taxon>Ascomycota</taxon>
        <taxon>Pezizomycotina</taxon>
        <taxon>Eurotiomycetes</taxon>
        <taxon>Eurotiomycetidae</taxon>
        <taxon>Eurotiales</taxon>
        <taxon>Aspergillaceae</taxon>
        <taxon>Aspergillus</taxon>
        <taxon>Aspergillus subgen. Nidulantes</taxon>
    </lineage>
</organism>
<keyword evidence="9" id="KW-1185">Reference proteome</keyword>